<dbReference type="Proteomes" id="UP001177260">
    <property type="component" value="Unassembled WGS sequence"/>
</dbReference>
<dbReference type="EMBL" id="JAOPJF010000020">
    <property type="protein sequence ID" value="KAK1146042.1"/>
    <property type="molecule type" value="Genomic_DNA"/>
</dbReference>
<keyword evidence="2" id="KW-1185">Reference proteome</keyword>
<sequence length="162" mass="17530">MASQTPAVVMDNGTGYSKLGFAGNDSPSFVFPTAIASKGGPGSSGGTTRPAVANKPSFLAGGGGAGSHLSSKRGTEDLDFFIGDEALAAANGPGYGINYPIRHGQIENWDAMERFWSNSIFKYLRVEPEDHYFLLTEPVSSRACISLTRFARRHKRKRERKR</sequence>
<gene>
    <name evidence="1" type="primary">ARP3_2</name>
    <name evidence="1" type="ORF">N8T08_003690</name>
</gene>
<evidence type="ECO:0000313" key="1">
    <source>
        <dbReference type="EMBL" id="KAK1146042.1"/>
    </source>
</evidence>
<comment type="caution">
    <text evidence="1">The sequence shown here is derived from an EMBL/GenBank/DDBJ whole genome shotgun (WGS) entry which is preliminary data.</text>
</comment>
<proteinExistence type="predicted"/>
<accession>A0ACC3B6B7</accession>
<protein>
    <submittedName>
        <fullName evidence="1">Arp2/3 complex subunit, actin nucleation center</fullName>
    </submittedName>
</protein>
<evidence type="ECO:0000313" key="2">
    <source>
        <dbReference type="Proteomes" id="UP001177260"/>
    </source>
</evidence>
<name>A0ACC3B6B7_9EURO</name>
<organism evidence="1 2">
    <name type="scientific">Aspergillus melleus</name>
    <dbReference type="NCBI Taxonomy" id="138277"/>
    <lineage>
        <taxon>Eukaryota</taxon>
        <taxon>Fungi</taxon>
        <taxon>Dikarya</taxon>
        <taxon>Ascomycota</taxon>
        <taxon>Pezizomycotina</taxon>
        <taxon>Eurotiomycetes</taxon>
        <taxon>Eurotiomycetidae</taxon>
        <taxon>Eurotiales</taxon>
        <taxon>Aspergillaceae</taxon>
        <taxon>Aspergillus</taxon>
        <taxon>Aspergillus subgen. Circumdati</taxon>
    </lineage>
</organism>
<reference evidence="1 2" key="1">
    <citation type="journal article" date="2023" name="ACS Omega">
        <title>Identification of the Neoaspergillic Acid Biosynthesis Gene Cluster by Establishing an In Vitro CRISPR-Ribonucleoprotein Genetic System in Aspergillus melleus.</title>
        <authorList>
            <person name="Yuan B."/>
            <person name="Grau M.F."/>
            <person name="Murata R.M."/>
            <person name="Torok T."/>
            <person name="Venkateswaran K."/>
            <person name="Stajich J.E."/>
            <person name="Wang C.C.C."/>
        </authorList>
    </citation>
    <scope>NUCLEOTIDE SEQUENCE [LARGE SCALE GENOMIC DNA]</scope>
    <source>
        <strain evidence="1 2">IMV 1140</strain>
    </source>
</reference>